<dbReference type="PANTHER" id="PTHR43277:SF3">
    <property type="entry name" value="DECARBOXYLASE, PUTATIVE-RELATED"/>
    <property type="match status" value="1"/>
</dbReference>
<keyword evidence="9" id="KW-1185">Reference proteome</keyword>
<organism evidence="8 9">
    <name type="scientific">Neobacillus thermocopriae</name>
    <dbReference type="NCBI Taxonomy" id="1215031"/>
    <lineage>
        <taxon>Bacteria</taxon>
        <taxon>Bacillati</taxon>
        <taxon>Bacillota</taxon>
        <taxon>Bacilli</taxon>
        <taxon>Bacillales</taxon>
        <taxon>Bacillaceae</taxon>
        <taxon>Neobacillus</taxon>
    </lineage>
</organism>
<dbReference type="Gene3D" id="3.90.105.10">
    <property type="entry name" value="Molybdopterin biosynthesis moea protein, domain 2"/>
    <property type="match status" value="1"/>
</dbReference>
<dbReference type="AlphaFoldDB" id="A0A6B3TU00"/>
<dbReference type="SUPFAM" id="SSF55904">
    <property type="entry name" value="Ornithine decarboxylase C-terminal domain"/>
    <property type="match status" value="1"/>
</dbReference>
<evidence type="ECO:0000256" key="3">
    <source>
        <dbReference type="ARBA" id="ARBA00022793"/>
    </source>
</evidence>
<dbReference type="GO" id="GO:0008483">
    <property type="term" value="F:transaminase activity"/>
    <property type="evidence" value="ECO:0007669"/>
    <property type="project" value="UniProtKB-KW"/>
</dbReference>
<dbReference type="Pfam" id="PF01276">
    <property type="entry name" value="OKR_DC_1"/>
    <property type="match status" value="1"/>
</dbReference>
<feature type="domain" description="Orn/Lys/Arg decarboxylase C-terminal" evidence="7">
    <location>
        <begin position="365"/>
        <end position="460"/>
    </location>
</feature>
<dbReference type="SUPFAM" id="SSF53383">
    <property type="entry name" value="PLP-dependent transferases"/>
    <property type="match status" value="1"/>
</dbReference>
<evidence type="ECO:0000256" key="2">
    <source>
        <dbReference type="ARBA" id="ARBA00010671"/>
    </source>
</evidence>
<keyword evidence="4" id="KW-0663">Pyridoxal phosphate</keyword>
<evidence type="ECO:0000313" key="9">
    <source>
        <dbReference type="Proteomes" id="UP000481621"/>
    </source>
</evidence>
<comment type="similarity">
    <text evidence="2">Belongs to the Orn/Lys/Arg decarboxylase class-I family.</text>
</comment>
<dbReference type="EMBL" id="JAAIUV010000043">
    <property type="protein sequence ID" value="NEX80313.1"/>
    <property type="molecule type" value="Genomic_DNA"/>
</dbReference>
<dbReference type="InterPro" id="IPR052357">
    <property type="entry name" value="Orn_Lys_Arg_decarboxylase-I"/>
</dbReference>
<evidence type="ECO:0000256" key="4">
    <source>
        <dbReference type="ARBA" id="ARBA00022898"/>
    </source>
</evidence>
<dbReference type="InterPro" id="IPR000310">
    <property type="entry name" value="Orn/Lys/Arg_deCO2ase_major_dom"/>
</dbReference>
<comment type="cofactor">
    <cofactor evidence="1">
        <name>pyridoxal 5'-phosphate</name>
        <dbReference type="ChEBI" id="CHEBI:597326"/>
    </cofactor>
</comment>
<keyword evidence="8" id="KW-0032">Aminotransferase</keyword>
<dbReference type="Proteomes" id="UP000481621">
    <property type="component" value="Unassembled WGS sequence"/>
</dbReference>
<dbReference type="RefSeq" id="WP_163252790.1">
    <property type="nucleotide sequence ID" value="NZ_JAAIUV010000043.1"/>
</dbReference>
<dbReference type="GO" id="GO:0016831">
    <property type="term" value="F:carboxy-lyase activity"/>
    <property type="evidence" value="ECO:0007669"/>
    <property type="project" value="UniProtKB-KW"/>
</dbReference>
<dbReference type="PANTHER" id="PTHR43277">
    <property type="entry name" value="ARGININE DECARBOXYLASE"/>
    <property type="match status" value="1"/>
</dbReference>
<comment type="caution">
    <text evidence="8">The sequence shown here is derived from an EMBL/GenBank/DDBJ whole genome shotgun (WGS) entry which is preliminary data.</text>
</comment>
<protein>
    <submittedName>
        <fullName evidence="8">Aminotransferase class I/II-fold pyridoxal phosphate-dependent enzyme</fullName>
    </submittedName>
</protein>
<dbReference type="InterPro" id="IPR015421">
    <property type="entry name" value="PyrdxlP-dep_Trfase_major"/>
</dbReference>
<keyword evidence="5" id="KW-0456">Lyase</keyword>
<accession>A0A6B3TU00</accession>
<dbReference type="CDD" id="cd00615">
    <property type="entry name" value="Orn_deC_like"/>
    <property type="match status" value="1"/>
</dbReference>
<feature type="domain" description="Orn/Lys/Arg decarboxylases family 1 pyridoxal-P attachment site" evidence="6">
    <location>
        <begin position="8"/>
        <end position="300"/>
    </location>
</feature>
<keyword evidence="3" id="KW-0210">Decarboxylase</keyword>
<proteinExistence type="inferred from homology"/>
<dbReference type="Pfam" id="PF03711">
    <property type="entry name" value="OKR_DC_1_C"/>
    <property type="match status" value="1"/>
</dbReference>
<gene>
    <name evidence="8" type="ORF">G4Z05_15905</name>
</gene>
<keyword evidence="8" id="KW-0808">Transferase</keyword>
<evidence type="ECO:0000259" key="6">
    <source>
        <dbReference type="Pfam" id="PF01276"/>
    </source>
</evidence>
<name>A0A6B3TU00_9BACI</name>
<dbReference type="InterPro" id="IPR036633">
    <property type="entry name" value="Prn/Lys/Arg_de-COase_C_sf"/>
</dbReference>
<dbReference type="Gene3D" id="3.40.640.10">
    <property type="entry name" value="Type I PLP-dependent aspartate aminotransferase-like (Major domain)"/>
    <property type="match status" value="1"/>
</dbReference>
<dbReference type="InterPro" id="IPR015424">
    <property type="entry name" value="PyrdxlP-dep_Trfase"/>
</dbReference>
<reference evidence="8" key="1">
    <citation type="submission" date="2020-02" db="EMBL/GenBank/DDBJ databases">
        <title>Bacillus sedimentmangrovi sp. nov., isolated from sediment of the mangrove ecosystem.</title>
        <authorList>
            <person name="Liu G."/>
        </authorList>
    </citation>
    <scope>NUCLEOTIDE SEQUENCE [LARGE SCALE GENOMIC DNA]</scope>
    <source>
        <strain evidence="8">SgZ-7</strain>
    </source>
</reference>
<evidence type="ECO:0000256" key="5">
    <source>
        <dbReference type="ARBA" id="ARBA00023239"/>
    </source>
</evidence>
<evidence type="ECO:0000313" key="8">
    <source>
        <dbReference type="EMBL" id="NEX80313.1"/>
    </source>
</evidence>
<evidence type="ECO:0000256" key="1">
    <source>
        <dbReference type="ARBA" id="ARBA00001933"/>
    </source>
</evidence>
<evidence type="ECO:0000259" key="7">
    <source>
        <dbReference type="Pfam" id="PF03711"/>
    </source>
</evidence>
<sequence>MVKQSEIPLYTALCNHNNKKPISFHVPGHKYGLLSHEESFFHDILKIDATELNGLDDLHSPEGPILEAETLLAELYQVQKSFFLINGSTVGNLAMMMAVCSEGDTVLVQRNCHKSIINALRLVKAQPIFLDPEYDENWKISAGVSKSTVERAIRLFPDVKAIVLTYPNYYGMVYDLQGIIREAHIHNIPVLVDEAHGSHFIIGSPFPKSAVTLGADVVVQSAHKTLPAMTMGSFMHINSRLVDDEKLKESLTIFQSSSPSYPIMASLDLARNYLAEYQQKDVDYLLSEINKFKKELAKIPIIKVLDFPNAIGDWLKITIQTRCSLNGFELQQKLEQYSIYTELADPNNVLLVLPLLKKGQTYPLQETAINIRKALENLPYQEPRQYTFNNRIKISQLAIEYKEMDRLEAEDISLEKALGCVCAETIIPYPPGIPLLLKGEQITADKLDQLKRMIEMGARFQGGSLLKMGLVKVFRTL</sequence>
<dbReference type="InterPro" id="IPR008286">
    <property type="entry name" value="Prn/Lys/Arg_de-COase_C"/>
</dbReference>